<dbReference type="AlphaFoldDB" id="A0A2P6Q5B8"/>
<organism evidence="2 3">
    <name type="scientific">Rosa chinensis</name>
    <name type="common">China rose</name>
    <dbReference type="NCBI Taxonomy" id="74649"/>
    <lineage>
        <taxon>Eukaryota</taxon>
        <taxon>Viridiplantae</taxon>
        <taxon>Streptophyta</taxon>
        <taxon>Embryophyta</taxon>
        <taxon>Tracheophyta</taxon>
        <taxon>Spermatophyta</taxon>
        <taxon>Magnoliopsida</taxon>
        <taxon>eudicotyledons</taxon>
        <taxon>Gunneridae</taxon>
        <taxon>Pentapetalae</taxon>
        <taxon>rosids</taxon>
        <taxon>fabids</taxon>
        <taxon>Rosales</taxon>
        <taxon>Rosaceae</taxon>
        <taxon>Rosoideae</taxon>
        <taxon>Rosoideae incertae sedis</taxon>
        <taxon>Rosa</taxon>
    </lineage>
</organism>
<dbReference type="Gramene" id="PRQ29375">
    <property type="protein sequence ID" value="PRQ29375"/>
    <property type="gene ID" value="RchiOBHm_Chr5g0013211"/>
</dbReference>
<feature type="region of interest" description="Disordered" evidence="1">
    <location>
        <begin position="1"/>
        <end position="54"/>
    </location>
</feature>
<comment type="caution">
    <text evidence="2">The sequence shown here is derived from an EMBL/GenBank/DDBJ whole genome shotgun (WGS) entry which is preliminary data.</text>
</comment>
<evidence type="ECO:0000256" key="1">
    <source>
        <dbReference type="SAM" id="MobiDB-lite"/>
    </source>
</evidence>
<sequence>MRHSTYIKNTDERRVNQRRKAKQTYLSLATTSNSRKLKVPAKVATQQQQVPVGQ</sequence>
<protein>
    <submittedName>
        <fullName evidence="2">Uncharacterized protein</fullName>
    </submittedName>
</protein>
<proteinExistence type="predicted"/>
<dbReference type="Proteomes" id="UP000238479">
    <property type="component" value="Chromosome 5"/>
</dbReference>
<accession>A0A2P6Q5B8</accession>
<name>A0A2P6Q5B8_ROSCH</name>
<feature type="compositionally biased region" description="Polar residues" evidence="1">
    <location>
        <begin position="44"/>
        <end position="54"/>
    </location>
</feature>
<keyword evidence="3" id="KW-1185">Reference proteome</keyword>
<reference evidence="2 3" key="1">
    <citation type="journal article" date="2018" name="Nat. Genet.">
        <title>The Rosa genome provides new insights in the design of modern roses.</title>
        <authorList>
            <person name="Bendahmane M."/>
        </authorList>
    </citation>
    <scope>NUCLEOTIDE SEQUENCE [LARGE SCALE GENOMIC DNA]</scope>
    <source>
        <strain evidence="3">cv. Old Blush</strain>
    </source>
</reference>
<evidence type="ECO:0000313" key="3">
    <source>
        <dbReference type="Proteomes" id="UP000238479"/>
    </source>
</evidence>
<dbReference type="EMBL" id="PDCK01000043">
    <property type="protein sequence ID" value="PRQ29375.1"/>
    <property type="molecule type" value="Genomic_DNA"/>
</dbReference>
<feature type="compositionally biased region" description="Polar residues" evidence="1">
    <location>
        <begin position="24"/>
        <end position="34"/>
    </location>
</feature>
<gene>
    <name evidence="2" type="ORF">RchiOBHm_Chr5g0013211</name>
</gene>
<evidence type="ECO:0000313" key="2">
    <source>
        <dbReference type="EMBL" id="PRQ29375.1"/>
    </source>
</evidence>